<sequence>MVERKTLKVLVERKTFLIRLEGEQGGEWCSMTEISRGSVFTLGFEKEAVGWLVEYLMKALALKSHMGFNKKFRGKCRVHLMEGGFNNHGRFIRISEFATNRKPSVLIILEGDKGREVKGRNIRGESWPHNKVGSMHRSYVKAVSDEGPRGGGLVPVGRWAELWYVKASLIGRIGLRLEDRWQEA</sequence>
<reference evidence="1 2" key="1">
    <citation type="journal article" date="2018" name="PLoS Genet.">
        <title>Population sequencing reveals clonal diversity and ancestral inbreeding in the grapevine cultivar Chardonnay.</title>
        <authorList>
            <person name="Roach M.J."/>
            <person name="Johnson D.L."/>
            <person name="Bohlmann J."/>
            <person name="van Vuuren H.J."/>
            <person name="Jones S.J."/>
            <person name="Pretorius I.S."/>
            <person name="Schmidt S.A."/>
            <person name="Borneman A.R."/>
        </authorList>
    </citation>
    <scope>NUCLEOTIDE SEQUENCE [LARGE SCALE GENOMIC DNA]</scope>
    <source>
        <strain evidence="2">cv. Chardonnay</strain>
        <tissue evidence="1">Leaf</tissue>
    </source>
</reference>
<dbReference type="Proteomes" id="UP000288805">
    <property type="component" value="Unassembled WGS sequence"/>
</dbReference>
<gene>
    <name evidence="1" type="ORF">CK203_009719</name>
</gene>
<protein>
    <submittedName>
        <fullName evidence="1">Uncharacterized protein</fullName>
    </submittedName>
</protein>
<proteinExistence type="predicted"/>
<evidence type="ECO:0000313" key="1">
    <source>
        <dbReference type="EMBL" id="RVX12997.1"/>
    </source>
</evidence>
<evidence type="ECO:0000313" key="2">
    <source>
        <dbReference type="Proteomes" id="UP000288805"/>
    </source>
</evidence>
<dbReference type="AlphaFoldDB" id="A0A438JVL3"/>
<accession>A0A438JVL3</accession>
<name>A0A438JVL3_VITVI</name>
<organism evidence="1 2">
    <name type="scientific">Vitis vinifera</name>
    <name type="common">Grape</name>
    <dbReference type="NCBI Taxonomy" id="29760"/>
    <lineage>
        <taxon>Eukaryota</taxon>
        <taxon>Viridiplantae</taxon>
        <taxon>Streptophyta</taxon>
        <taxon>Embryophyta</taxon>
        <taxon>Tracheophyta</taxon>
        <taxon>Spermatophyta</taxon>
        <taxon>Magnoliopsida</taxon>
        <taxon>eudicotyledons</taxon>
        <taxon>Gunneridae</taxon>
        <taxon>Pentapetalae</taxon>
        <taxon>rosids</taxon>
        <taxon>Vitales</taxon>
        <taxon>Vitaceae</taxon>
        <taxon>Viteae</taxon>
        <taxon>Vitis</taxon>
    </lineage>
</organism>
<dbReference type="EMBL" id="QGNW01000026">
    <property type="protein sequence ID" value="RVX12997.1"/>
    <property type="molecule type" value="Genomic_DNA"/>
</dbReference>
<comment type="caution">
    <text evidence="1">The sequence shown here is derived from an EMBL/GenBank/DDBJ whole genome shotgun (WGS) entry which is preliminary data.</text>
</comment>